<proteinExistence type="predicted"/>
<evidence type="ECO:0000313" key="3">
    <source>
        <dbReference type="Proteomes" id="UP000237105"/>
    </source>
</evidence>
<gene>
    <name evidence="2" type="ORF">PanWU01x14_052930</name>
</gene>
<protein>
    <submittedName>
        <fullName evidence="2">Uncharacterized protein</fullName>
    </submittedName>
</protein>
<keyword evidence="3" id="KW-1185">Reference proteome</keyword>
<evidence type="ECO:0000313" key="2">
    <source>
        <dbReference type="EMBL" id="PON74083.1"/>
    </source>
</evidence>
<dbReference type="EMBL" id="JXTB01000030">
    <property type="protein sequence ID" value="PON74083.1"/>
    <property type="molecule type" value="Genomic_DNA"/>
</dbReference>
<comment type="caution">
    <text evidence="2">The sequence shown here is derived from an EMBL/GenBank/DDBJ whole genome shotgun (WGS) entry which is preliminary data.</text>
</comment>
<organism evidence="2 3">
    <name type="scientific">Parasponia andersonii</name>
    <name type="common">Sponia andersonii</name>
    <dbReference type="NCBI Taxonomy" id="3476"/>
    <lineage>
        <taxon>Eukaryota</taxon>
        <taxon>Viridiplantae</taxon>
        <taxon>Streptophyta</taxon>
        <taxon>Embryophyta</taxon>
        <taxon>Tracheophyta</taxon>
        <taxon>Spermatophyta</taxon>
        <taxon>Magnoliopsida</taxon>
        <taxon>eudicotyledons</taxon>
        <taxon>Gunneridae</taxon>
        <taxon>Pentapetalae</taxon>
        <taxon>rosids</taxon>
        <taxon>fabids</taxon>
        <taxon>Rosales</taxon>
        <taxon>Cannabaceae</taxon>
        <taxon>Parasponia</taxon>
    </lineage>
</organism>
<dbReference type="Proteomes" id="UP000237105">
    <property type="component" value="Unassembled WGS sequence"/>
</dbReference>
<accession>A0A2P5DLC5</accession>
<sequence length="69" mass="7703">MTAGHSGRIDDASSRGIEVSNRTLTSRPSLGHHPLTYGHGRVPLYSSQESTKKVKVALIKRLERENFDR</sequence>
<reference evidence="3" key="1">
    <citation type="submission" date="2016-06" db="EMBL/GenBank/DDBJ databases">
        <title>Parallel loss of symbiosis genes in relatives of nitrogen-fixing non-legume Parasponia.</title>
        <authorList>
            <person name="Van Velzen R."/>
            <person name="Holmer R."/>
            <person name="Bu F."/>
            <person name="Rutten L."/>
            <person name="Van Zeijl A."/>
            <person name="Liu W."/>
            <person name="Santuari L."/>
            <person name="Cao Q."/>
            <person name="Sharma T."/>
            <person name="Shen D."/>
            <person name="Roswanjaya Y."/>
            <person name="Wardhani T."/>
            <person name="Kalhor M.S."/>
            <person name="Jansen J."/>
            <person name="Van den Hoogen J."/>
            <person name="Gungor B."/>
            <person name="Hartog M."/>
            <person name="Hontelez J."/>
            <person name="Verver J."/>
            <person name="Yang W.-C."/>
            <person name="Schijlen E."/>
            <person name="Repin R."/>
            <person name="Schilthuizen M."/>
            <person name="Schranz E."/>
            <person name="Heidstra R."/>
            <person name="Miyata K."/>
            <person name="Fedorova E."/>
            <person name="Kohlen W."/>
            <person name="Bisseling T."/>
            <person name="Smit S."/>
            <person name="Geurts R."/>
        </authorList>
    </citation>
    <scope>NUCLEOTIDE SEQUENCE [LARGE SCALE GENOMIC DNA]</scope>
    <source>
        <strain evidence="3">cv. WU1-14</strain>
    </source>
</reference>
<name>A0A2P5DLC5_PARAD</name>
<dbReference type="AlphaFoldDB" id="A0A2P5DLC5"/>
<feature type="region of interest" description="Disordered" evidence="1">
    <location>
        <begin position="1"/>
        <end position="43"/>
    </location>
</feature>
<dbReference type="OrthoDB" id="10389832at2759"/>
<evidence type="ECO:0000256" key="1">
    <source>
        <dbReference type="SAM" id="MobiDB-lite"/>
    </source>
</evidence>